<gene>
    <name evidence="1" type="ORF">SAMN05421856_108109</name>
</gene>
<name>A0A1H8C649_9FLAO</name>
<keyword evidence="2" id="KW-1185">Reference proteome</keyword>
<evidence type="ECO:0000313" key="1">
    <source>
        <dbReference type="EMBL" id="SEM90671.1"/>
    </source>
</evidence>
<proteinExistence type="predicted"/>
<sequence length="141" mass="16155">MESRNISNKLKAIDNSNQIKDKALVKIFQKFSEFDISDKKHLVDLIPPIDIDYKTGSLSLNLNHAFSKIFSKKATKKILEKMNFIDRNISVEQAIIILAKNGILVSDDEAKTILELLYLIAKNHNKSEERKIQNIKEISDN</sequence>
<dbReference type="RefSeq" id="WP_228400940.1">
    <property type="nucleotide sequence ID" value="NZ_FOBV01000008.1"/>
</dbReference>
<dbReference type="STRING" id="295069.SAMN05421856_108109"/>
<dbReference type="Proteomes" id="UP000199450">
    <property type="component" value="Unassembled WGS sequence"/>
</dbReference>
<reference evidence="2" key="1">
    <citation type="submission" date="2016-10" db="EMBL/GenBank/DDBJ databases">
        <authorList>
            <person name="Varghese N."/>
            <person name="Submissions S."/>
        </authorList>
    </citation>
    <scope>NUCLEOTIDE SEQUENCE [LARGE SCALE GENOMIC DNA]</scope>
    <source>
        <strain evidence="2">DSM 17453</strain>
    </source>
</reference>
<dbReference type="EMBL" id="FOBV01000008">
    <property type="protein sequence ID" value="SEM90671.1"/>
    <property type="molecule type" value="Genomic_DNA"/>
</dbReference>
<evidence type="ECO:0000313" key="2">
    <source>
        <dbReference type="Proteomes" id="UP000199450"/>
    </source>
</evidence>
<organism evidence="1 2">
    <name type="scientific">Chryseobacterium taichungense</name>
    <dbReference type="NCBI Taxonomy" id="295069"/>
    <lineage>
        <taxon>Bacteria</taxon>
        <taxon>Pseudomonadati</taxon>
        <taxon>Bacteroidota</taxon>
        <taxon>Flavobacteriia</taxon>
        <taxon>Flavobacteriales</taxon>
        <taxon>Weeksellaceae</taxon>
        <taxon>Chryseobacterium group</taxon>
        <taxon>Chryseobacterium</taxon>
    </lineage>
</organism>
<protein>
    <submittedName>
        <fullName evidence="1">Uncharacterized protein</fullName>
    </submittedName>
</protein>
<dbReference type="AlphaFoldDB" id="A0A1H8C649"/>
<accession>A0A1H8C649</accession>